<evidence type="ECO:0000313" key="20">
    <source>
        <dbReference type="EMBL" id="EYU20831.1"/>
    </source>
</evidence>
<accession>A0A022PYD8</accession>
<comment type="subcellular location">
    <subcellularLocation>
        <location evidence="1">Membrane</location>
        <topology evidence="1">Single-pass type I membrane protein</topology>
    </subcellularLocation>
</comment>
<keyword evidence="5" id="KW-0812">Transmembrane</keyword>
<dbReference type="EC" id="2.7.11.1" evidence="2"/>
<feature type="domain" description="Protein kinase" evidence="19">
    <location>
        <begin position="520"/>
        <end position="798"/>
    </location>
</feature>
<evidence type="ECO:0000256" key="5">
    <source>
        <dbReference type="ARBA" id="ARBA00022692"/>
    </source>
</evidence>
<dbReference type="Pfam" id="PF07714">
    <property type="entry name" value="PK_Tyr_Ser-Thr"/>
    <property type="match status" value="1"/>
</dbReference>
<protein>
    <recommendedName>
        <fullName evidence="2">non-specific serine/threonine protein kinase</fullName>
        <ecNumber evidence="2">2.7.11.1</ecNumber>
    </recommendedName>
</protein>
<dbReference type="PANTHER" id="PTHR48006:SF84">
    <property type="entry name" value="REPEAT TRANSMEMBRANE PROTEIN KINASE, PUTATIVE, EXPRESSED-RELATED"/>
    <property type="match status" value="1"/>
</dbReference>
<dbReference type="InterPro" id="IPR058922">
    <property type="entry name" value="WHD_DRP"/>
</dbReference>
<dbReference type="GO" id="GO:0004672">
    <property type="term" value="F:protein kinase activity"/>
    <property type="evidence" value="ECO:0000318"/>
    <property type="project" value="GO_Central"/>
</dbReference>
<dbReference type="Gene3D" id="3.30.200.20">
    <property type="entry name" value="Phosphorylase Kinase, domain 1"/>
    <property type="match status" value="1"/>
</dbReference>
<evidence type="ECO:0000256" key="8">
    <source>
        <dbReference type="ARBA" id="ARBA00022777"/>
    </source>
</evidence>
<dbReference type="Pfam" id="PF25019">
    <property type="entry name" value="LRR_R13L1-DRL21"/>
    <property type="match status" value="1"/>
</dbReference>
<evidence type="ECO:0000256" key="16">
    <source>
        <dbReference type="PROSITE-ProRule" id="PRU10141"/>
    </source>
</evidence>
<evidence type="ECO:0000256" key="15">
    <source>
        <dbReference type="ARBA" id="ARBA00048679"/>
    </source>
</evidence>
<gene>
    <name evidence="20" type="ORF">MIMGU_mgv1a000252mg</name>
</gene>
<dbReference type="STRING" id="4155.A0A022PYD8"/>
<dbReference type="FunFam" id="1.10.510.10:FF:000287">
    <property type="entry name" value="probable LRR receptor-like serine/threonine-protein kinase RKF3"/>
    <property type="match status" value="1"/>
</dbReference>
<dbReference type="GO" id="GO:0004674">
    <property type="term" value="F:protein serine/threonine kinase activity"/>
    <property type="evidence" value="ECO:0007669"/>
    <property type="project" value="UniProtKB-KW"/>
</dbReference>
<reference evidence="20 21" key="1">
    <citation type="journal article" date="2013" name="Proc. Natl. Acad. Sci. U.S.A.">
        <title>Fine-scale variation in meiotic recombination in Mimulus inferred from population shotgun sequencing.</title>
        <authorList>
            <person name="Hellsten U."/>
            <person name="Wright K.M."/>
            <person name="Jenkins J."/>
            <person name="Shu S."/>
            <person name="Yuan Y."/>
            <person name="Wessler S.R."/>
            <person name="Schmutz J."/>
            <person name="Willis J.H."/>
            <person name="Rokhsar D.S."/>
        </authorList>
    </citation>
    <scope>NUCLEOTIDE SEQUENCE [LARGE SCALE GENOMIC DNA]</scope>
    <source>
        <strain evidence="21">cv. DUN x IM62</strain>
    </source>
</reference>
<dbReference type="PROSITE" id="PS00107">
    <property type="entry name" value="PROTEIN_KINASE_ATP"/>
    <property type="match status" value="1"/>
</dbReference>
<organism evidence="20 21">
    <name type="scientific">Erythranthe guttata</name>
    <name type="common">Yellow monkey flower</name>
    <name type="synonym">Mimulus guttatus</name>
    <dbReference type="NCBI Taxonomy" id="4155"/>
    <lineage>
        <taxon>Eukaryota</taxon>
        <taxon>Viridiplantae</taxon>
        <taxon>Streptophyta</taxon>
        <taxon>Embryophyta</taxon>
        <taxon>Tracheophyta</taxon>
        <taxon>Spermatophyta</taxon>
        <taxon>Magnoliopsida</taxon>
        <taxon>eudicotyledons</taxon>
        <taxon>Gunneridae</taxon>
        <taxon>Pentapetalae</taxon>
        <taxon>asterids</taxon>
        <taxon>lamiids</taxon>
        <taxon>Lamiales</taxon>
        <taxon>Phrymaceae</taxon>
        <taxon>Erythranthe</taxon>
    </lineage>
</organism>
<dbReference type="eggNOG" id="KOG4658">
    <property type="taxonomic scope" value="Eukaryota"/>
</dbReference>
<evidence type="ECO:0000256" key="6">
    <source>
        <dbReference type="ARBA" id="ARBA00022729"/>
    </source>
</evidence>
<evidence type="ECO:0000256" key="13">
    <source>
        <dbReference type="ARBA" id="ARBA00023180"/>
    </source>
</evidence>
<comment type="catalytic activity">
    <reaction evidence="15">
        <text>L-seryl-[protein] + ATP = O-phospho-L-seryl-[protein] + ADP + H(+)</text>
        <dbReference type="Rhea" id="RHEA:17989"/>
        <dbReference type="Rhea" id="RHEA-COMP:9863"/>
        <dbReference type="Rhea" id="RHEA-COMP:11604"/>
        <dbReference type="ChEBI" id="CHEBI:15378"/>
        <dbReference type="ChEBI" id="CHEBI:29999"/>
        <dbReference type="ChEBI" id="CHEBI:30616"/>
        <dbReference type="ChEBI" id="CHEBI:83421"/>
        <dbReference type="ChEBI" id="CHEBI:456216"/>
        <dbReference type="EC" id="2.7.11.1"/>
    </reaction>
</comment>
<feature type="signal peptide" evidence="18">
    <location>
        <begin position="1"/>
        <end position="22"/>
    </location>
</feature>
<evidence type="ECO:0000256" key="12">
    <source>
        <dbReference type="ARBA" id="ARBA00023170"/>
    </source>
</evidence>
<dbReference type="Gene3D" id="2.60.120.430">
    <property type="entry name" value="Galactose-binding lectin"/>
    <property type="match status" value="1"/>
</dbReference>
<evidence type="ECO:0000256" key="18">
    <source>
        <dbReference type="SAM" id="SignalP"/>
    </source>
</evidence>
<dbReference type="InterPro" id="IPR000719">
    <property type="entry name" value="Prot_kinase_dom"/>
</dbReference>
<feature type="region of interest" description="Disordered" evidence="17">
    <location>
        <begin position="454"/>
        <end position="474"/>
    </location>
</feature>
<keyword evidence="7 16" id="KW-0547">Nucleotide-binding</keyword>
<name>A0A022PYD8_ERYGU</name>
<feature type="chain" id="PRO_5001506820" description="non-specific serine/threonine protein kinase" evidence="18">
    <location>
        <begin position="23"/>
        <end position="1359"/>
    </location>
</feature>
<dbReference type="SMART" id="SM00220">
    <property type="entry name" value="S_TKc"/>
    <property type="match status" value="1"/>
</dbReference>
<keyword evidence="4" id="KW-0808">Transferase</keyword>
<dbReference type="InterPro" id="IPR056789">
    <property type="entry name" value="LRR_R13L1-DRL21"/>
</dbReference>
<keyword evidence="6 18" id="KW-0732">Signal</keyword>
<dbReference type="InterPro" id="IPR032675">
    <property type="entry name" value="LRR_dom_sf"/>
</dbReference>
<dbReference type="PROSITE" id="PS50011">
    <property type="entry name" value="PROTEIN_KINASE_DOM"/>
    <property type="match status" value="1"/>
</dbReference>
<dbReference type="Proteomes" id="UP000030748">
    <property type="component" value="Unassembled WGS sequence"/>
</dbReference>
<evidence type="ECO:0000256" key="4">
    <source>
        <dbReference type="ARBA" id="ARBA00022679"/>
    </source>
</evidence>
<dbReference type="InterPro" id="IPR017441">
    <property type="entry name" value="Protein_kinase_ATP_BS"/>
</dbReference>
<keyword evidence="11" id="KW-0472">Membrane</keyword>
<evidence type="ECO:0000256" key="2">
    <source>
        <dbReference type="ARBA" id="ARBA00012513"/>
    </source>
</evidence>
<evidence type="ECO:0000256" key="9">
    <source>
        <dbReference type="ARBA" id="ARBA00022840"/>
    </source>
</evidence>
<dbReference type="InterPro" id="IPR051824">
    <property type="entry name" value="LRR_Rcpt-Like_S/T_Kinase"/>
</dbReference>
<evidence type="ECO:0000256" key="10">
    <source>
        <dbReference type="ARBA" id="ARBA00022989"/>
    </source>
</evidence>
<dbReference type="GO" id="GO:0005886">
    <property type="term" value="C:plasma membrane"/>
    <property type="evidence" value="ECO:0000318"/>
    <property type="project" value="GO_Central"/>
</dbReference>
<keyword evidence="3" id="KW-0723">Serine/threonine-protein kinase</keyword>
<dbReference type="InterPro" id="IPR011009">
    <property type="entry name" value="Kinase-like_dom_sf"/>
</dbReference>
<keyword evidence="8" id="KW-0418">Kinase</keyword>
<dbReference type="InterPro" id="IPR001245">
    <property type="entry name" value="Ser-Thr/Tyr_kinase_cat_dom"/>
</dbReference>
<dbReference type="EMBL" id="KI632259">
    <property type="protein sequence ID" value="EYU20831.1"/>
    <property type="molecule type" value="Genomic_DNA"/>
</dbReference>
<evidence type="ECO:0000256" key="1">
    <source>
        <dbReference type="ARBA" id="ARBA00004479"/>
    </source>
</evidence>
<sequence>MANLYPVLIALSFSCFLIKSAAVRSNATRGISVNCGSTGTSAARSGRVWIGDVWPEYPYLLQVKGASTISAVVGNSISADPIPYKRARISRSQFVYAFLVMPGQNIIRLHFNPSKYRGFQGLKDLFTVEAGPFTLLSNFSPSLTADALGVGFFAKEFLLNIPEYERLNIIFSPGISESLDTYAFVNGIEIFSVPPPSSVSYFQDGDYSTALEILEVEQISVPYAGDSGYAHPFPFSISQNAKYNTWKIPVDVGFKYLVRVHFLEKGLKFALAGVGNGIPPYRDYTVVVRGNTDKGKRDILIPLQSYDELIDVMFKDIANEIVADFNVQLVRGSDGNNIPSYSDSMVMMKEKGEHIFIRLQSYDSLIDAPALVSGVEIFKAINSYNSAWSPSGESFFLASIRTTSTIFILVFTIYFLRVIFVLKSWKTWKAIITEKKINFFEKMKRWKSSSRIGRLQETSETDSSEEINDSEASSNFQQQLQETWEAIISYKEKKPKSSSGAERLCRRFSLDEIRLATNNFSDALLIGRGGYGNVYKGHIDEEQCTVAVKRLKKSSSKQGESEFWTEIETLFELRHVNIVSLIGYCNEHGERILVYEYIPCGTLADHLYRLARKSNSCSTLTWKQRLDICIGAGRGLDYLHMGCGVIHRDVKASNILLDENFVAKVSDFGLSRLENRSKSQSYVSTLVKGTVGYFDPSYFLTGQLTRKSDTYGFGVVLLEVLCGRPAIDTMAAEDEKILSRWAQDKINKGEVEEIISESLREEISPNSLKTFLKVVERCLHDEPKKRPTMSEVVSQLELAVEQQEAKQVSALNQIARVSNDNHHPDEYVVDPDEYVVDDPLFIRTKEDEEQNKIYSHEGNLKECVLFCSVFPSGYEFTKDMLVWQWVAKSLINLSEDEIEEVYIQCFDKLLNLDFIVPSGYCHFADEVKYKVGHNMTMFLQNQLLEPKFQNNLEGKQRRMVKVENLSLAFKEIDHINFRILKQCTRLQTLIIHRCYGSKELPSSVENLEEVRYLDMSETPIKWLPESILCLGHLQTLKLDGCLSLVGLPKCTSNLINLRHLVLDIVRQLQSMPTGIGKLSKLRTLGAFLVGEEDGTRIGELKNMNSLRGSLRLLNLENVPTKEEAAEAYLCKKHGLKKIELQWSDLQDEKNPNEEEILNSIQPPFSIQELKILFYSGGVFPSWISNPSFSELVNITLYRCRYCDTLPSIGELPSLKLLNIIENNEVKEINSFFCRKESNEHHVAFPKLEKLSFDSMSELEQWTGLKEGDFPCLSYLIIQYCPELIGISFLSHLSSLSHLEISYCPKITCLPEGGLPLTLESLMIKDCPELKERCCNKQCEDWSKVARVPAFYIDNEKVSV</sequence>
<evidence type="ECO:0000256" key="3">
    <source>
        <dbReference type="ARBA" id="ARBA00022527"/>
    </source>
</evidence>
<dbReference type="eggNOG" id="KOG1187">
    <property type="taxonomic scope" value="Eukaryota"/>
</dbReference>
<dbReference type="SUPFAM" id="SSF52058">
    <property type="entry name" value="L domain-like"/>
    <property type="match status" value="1"/>
</dbReference>
<dbReference type="PANTHER" id="PTHR48006">
    <property type="entry name" value="LEUCINE-RICH REPEAT-CONTAINING PROTEIN DDB_G0281931-RELATED"/>
    <property type="match status" value="1"/>
</dbReference>
<dbReference type="Pfam" id="PF23559">
    <property type="entry name" value="WHD_DRP"/>
    <property type="match status" value="1"/>
</dbReference>
<evidence type="ECO:0000313" key="21">
    <source>
        <dbReference type="Proteomes" id="UP000030748"/>
    </source>
</evidence>
<dbReference type="Gene3D" id="1.10.510.10">
    <property type="entry name" value="Transferase(Phosphotransferase) domain 1"/>
    <property type="match status" value="1"/>
</dbReference>
<dbReference type="Gene3D" id="3.80.10.10">
    <property type="entry name" value="Ribonuclease Inhibitor"/>
    <property type="match status" value="1"/>
</dbReference>
<keyword evidence="12" id="KW-0675">Receptor</keyword>
<evidence type="ECO:0000256" key="11">
    <source>
        <dbReference type="ARBA" id="ARBA00023136"/>
    </source>
</evidence>
<keyword evidence="10" id="KW-1133">Transmembrane helix</keyword>
<dbReference type="InterPro" id="IPR008271">
    <property type="entry name" value="Ser/Thr_kinase_AS"/>
</dbReference>
<proteinExistence type="predicted"/>
<dbReference type="FunFam" id="3.30.200.20:FF:000039">
    <property type="entry name" value="receptor-like protein kinase FERONIA"/>
    <property type="match status" value="1"/>
</dbReference>
<evidence type="ECO:0000256" key="7">
    <source>
        <dbReference type="ARBA" id="ARBA00022741"/>
    </source>
</evidence>
<evidence type="ECO:0000256" key="14">
    <source>
        <dbReference type="ARBA" id="ARBA00047899"/>
    </source>
</evidence>
<dbReference type="GO" id="GO:0005524">
    <property type="term" value="F:ATP binding"/>
    <property type="evidence" value="ECO:0007669"/>
    <property type="project" value="UniProtKB-UniRule"/>
</dbReference>
<dbReference type="FunFam" id="2.60.120.430:FF:000003">
    <property type="entry name" value="FERONIA receptor-like kinase"/>
    <property type="match status" value="1"/>
</dbReference>
<keyword evidence="21" id="KW-1185">Reference proteome</keyword>
<keyword evidence="13" id="KW-0325">Glycoprotein</keyword>
<keyword evidence="9 16" id="KW-0067">ATP-binding</keyword>
<dbReference type="SUPFAM" id="SSF56112">
    <property type="entry name" value="Protein kinase-like (PK-like)"/>
    <property type="match status" value="1"/>
</dbReference>
<feature type="binding site" evidence="16">
    <location>
        <position position="549"/>
    </location>
    <ligand>
        <name>ATP</name>
        <dbReference type="ChEBI" id="CHEBI:30616"/>
    </ligand>
</feature>
<evidence type="ECO:0000256" key="17">
    <source>
        <dbReference type="SAM" id="MobiDB-lite"/>
    </source>
</evidence>
<feature type="compositionally biased region" description="Acidic residues" evidence="17">
    <location>
        <begin position="459"/>
        <end position="469"/>
    </location>
</feature>
<evidence type="ECO:0000259" key="19">
    <source>
        <dbReference type="PROSITE" id="PS50011"/>
    </source>
</evidence>
<dbReference type="PROSITE" id="PS00108">
    <property type="entry name" value="PROTEIN_KINASE_ST"/>
    <property type="match status" value="1"/>
</dbReference>
<comment type="catalytic activity">
    <reaction evidence="14">
        <text>L-threonyl-[protein] + ATP = O-phospho-L-threonyl-[protein] + ADP + H(+)</text>
        <dbReference type="Rhea" id="RHEA:46608"/>
        <dbReference type="Rhea" id="RHEA-COMP:11060"/>
        <dbReference type="Rhea" id="RHEA-COMP:11605"/>
        <dbReference type="ChEBI" id="CHEBI:15378"/>
        <dbReference type="ChEBI" id="CHEBI:30013"/>
        <dbReference type="ChEBI" id="CHEBI:30616"/>
        <dbReference type="ChEBI" id="CHEBI:61977"/>
        <dbReference type="ChEBI" id="CHEBI:456216"/>
        <dbReference type="EC" id="2.7.11.1"/>
    </reaction>
</comment>
<dbReference type="CDD" id="cd14066">
    <property type="entry name" value="STKc_IRAK"/>
    <property type="match status" value="1"/>
</dbReference>